<evidence type="ECO:0000313" key="10">
    <source>
        <dbReference type="Proteomes" id="UP001285354"/>
    </source>
</evidence>
<dbReference type="Proteomes" id="UP001285354">
    <property type="component" value="Unassembled WGS sequence"/>
</dbReference>
<dbReference type="InterPro" id="IPR039390">
    <property type="entry name" value="1_2-HQD/HQD"/>
</dbReference>
<keyword evidence="10" id="KW-1185">Reference proteome</keyword>
<dbReference type="Pfam" id="PF04444">
    <property type="entry name" value="Dioxygenase_N"/>
    <property type="match status" value="1"/>
</dbReference>
<evidence type="ECO:0000256" key="1">
    <source>
        <dbReference type="ARBA" id="ARBA00001965"/>
    </source>
</evidence>
<evidence type="ECO:0000256" key="3">
    <source>
        <dbReference type="ARBA" id="ARBA00022723"/>
    </source>
</evidence>
<comment type="cofactor">
    <cofactor evidence="1">
        <name>Fe(3+)</name>
        <dbReference type="ChEBI" id="CHEBI:29034"/>
    </cofactor>
</comment>
<dbReference type="InterPro" id="IPR000627">
    <property type="entry name" value="Intradiol_dOase_C"/>
</dbReference>
<feature type="domain" description="Intradiol ring-cleavage dioxygenases" evidence="7">
    <location>
        <begin position="160"/>
        <end position="339"/>
    </location>
</feature>
<dbReference type="Pfam" id="PF00775">
    <property type="entry name" value="Dioxygenase_C"/>
    <property type="match status" value="1"/>
</dbReference>
<keyword evidence="6" id="KW-0408">Iron</keyword>
<dbReference type="GO" id="GO:0008199">
    <property type="term" value="F:ferric iron binding"/>
    <property type="evidence" value="ECO:0007669"/>
    <property type="project" value="InterPro"/>
</dbReference>
<protein>
    <submittedName>
        <fullName evidence="9">Uncharacterized protein</fullName>
    </submittedName>
</protein>
<dbReference type="InterPro" id="IPR050770">
    <property type="entry name" value="Intradiol_RC_Dioxygenase"/>
</dbReference>
<feature type="domain" description="Catechol dioxygenase N-terminal" evidence="8">
    <location>
        <begin position="80"/>
        <end position="152"/>
    </location>
</feature>
<dbReference type="AlphaFoldDB" id="A0AAD9T2A2"/>
<comment type="caution">
    <text evidence="9">The sequence shown here is derived from an EMBL/GenBank/DDBJ whole genome shotgun (WGS) entry which is preliminary data.</text>
</comment>
<dbReference type="Gene3D" id="2.60.130.10">
    <property type="entry name" value="Aromatic compound dioxygenase"/>
    <property type="match status" value="1"/>
</dbReference>
<evidence type="ECO:0000256" key="4">
    <source>
        <dbReference type="ARBA" id="ARBA00022964"/>
    </source>
</evidence>
<proteinExistence type="inferred from homology"/>
<dbReference type="GO" id="GO:0018576">
    <property type="term" value="F:catechol 1,2-dioxygenase activity"/>
    <property type="evidence" value="ECO:0007669"/>
    <property type="project" value="InterPro"/>
</dbReference>
<dbReference type="InterPro" id="IPR015889">
    <property type="entry name" value="Intradiol_dOase_core"/>
</dbReference>
<dbReference type="CDD" id="cd03461">
    <property type="entry name" value="1_2-HQD"/>
    <property type="match status" value="1"/>
</dbReference>
<dbReference type="PANTHER" id="PTHR33711">
    <property type="entry name" value="DIOXYGENASE, PUTATIVE (AFU_ORTHOLOGUE AFUA_2G02910)-RELATED"/>
    <property type="match status" value="1"/>
</dbReference>
<keyword evidence="3" id="KW-0479">Metal-binding</keyword>
<organism evidence="9 10">
    <name type="scientific">Diplocarpon rosae</name>
    <dbReference type="NCBI Taxonomy" id="946125"/>
    <lineage>
        <taxon>Eukaryota</taxon>
        <taxon>Fungi</taxon>
        <taxon>Dikarya</taxon>
        <taxon>Ascomycota</taxon>
        <taxon>Pezizomycotina</taxon>
        <taxon>Leotiomycetes</taxon>
        <taxon>Helotiales</taxon>
        <taxon>Drepanopezizaceae</taxon>
        <taxon>Diplocarpon</taxon>
    </lineage>
</organism>
<evidence type="ECO:0000313" key="9">
    <source>
        <dbReference type="EMBL" id="KAK2628101.1"/>
    </source>
</evidence>
<evidence type="ECO:0000259" key="7">
    <source>
        <dbReference type="Pfam" id="PF00775"/>
    </source>
</evidence>
<evidence type="ECO:0000256" key="6">
    <source>
        <dbReference type="ARBA" id="ARBA00023004"/>
    </source>
</evidence>
<gene>
    <name evidence="9" type="ORF">QTJ16_002747</name>
</gene>
<dbReference type="GO" id="GO:0009712">
    <property type="term" value="P:catechol-containing compound metabolic process"/>
    <property type="evidence" value="ECO:0007669"/>
    <property type="project" value="InterPro"/>
</dbReference>
<evidence type="ECO:0000256" key="5">
    <source>
        <dbReference type="ARBA" id="ARBA00023002"/>
    </source>
</evidence>
<reference evidence="9" key="1">
    <citation type="submission" date="2023-06" db="EMBL/GenBank/DDBJ databases">
        <title>Draft genome of Marssonina rosae.</title>
        <authorList>
            <person name="Cheng Q."/>
        </authorList>
    </citation>
    <scope>NUCLEOTIDE SEQUENCE</scope>
    <source>
        <strain evidence="9">R4</strain>
    </source>
</reference>
<comment type="similarity">
    <text evidence="2">Belongs to the intradiol ring-cleavage dioxygenase family.</text>
</comment>
<keyword evidence="5" id="KW-0560">Oxidoreductase</keyword>
<keyword evidence="4" id="KW-0223">Dioxygenase</keyword>
<accession>A0AAD9T2A2</accession>
<dbReference type="InterPro" id="IPR007535">
    <property type="entry name" value="Catechol_dOase_N"/>
</dbReference>
<dbReference type="SUPFAM" id="SSF49482">
    <property type="entry name" value="Aromatic compound dioxygenase"/>
    <property type="match status" value="1"/>
</dbReference>
<evidence type="ECO:0000259" key="8">
    <source>
        <dbReference type="Pfam" id="PF04444"/>
    </source>
</evidence>
<dbReference type="EMBL" id="JAUBYV010000003">
    <property type="protein sequence ID" value="KAK2628101.1"/>
    <property type="molecule type" value="Genomic_DNA"/>
</dbReference>
<evidence type="ECO:0000256" key="2">
    <source>
        <dbReference type="ARBA" id="ARBA00007825"/>
    </source>
</evidence>
<sequence>MPEQPCLLCLRHLVYNFPLTPRFYPANLQSPQLLGRAKFQSCSWKKLAIMAQNTTIPPVKDLTIDNITENTVAINSQSDDQRLTYVMERLVTHLHDFARETRLSTTEWMAALNFLAKVGQISTDVRHEFILLSDILGLSLLVDAIDHPKPPSSTEGSVLGPFHTHEAETMANGSLMSQDKEGEPCLVVCTVKDVNGKPIEDVKVDIWETDSSGRYDVQHADRNGPDGRCVMRSDAEGVFWFKAIVPVPYPIPHDGPVGQLLKLLKRHPWRPAHMHFMFEKPGWDHLITALYMRGDPYETSDAVFGVKQSLIVDFTAADAKTSKEYGVKEGSKVLKHDFVLVDEKETERLRDENSLKALKALGRRVKLLNHLPVPDLD</sequence>
<name>A0AAD9T2A2_9HELO</name>
<dbReference type="PANTHER" id="PTHR33711:SF7">
    <property type="entry name" value="INTRADIOL RING-CLEAVAGE DIOXYGENASES DOMAIN-CONTAINING PROTEIN-RELATED"/>
    <property type="match status" value="1"/>
</dbReference>